<dbReference type="KEGG" id="daq:DAQ1742_01794"/>
<protein>
    <submittedName>
        <fullName evidence="2">Mobile element protein</fullName>
    </submittedName>
</protein>
<dbReference type="Gene3D" id="3.30.420.10">
    <property type="entry name" value="Ribonuclease H-like superfamily/Ribonuclease H"/>
    <property type="match status" value="1"/>
</dbReference>
<dbReference type="SUPFAM" id="SSF46689">
    <property type="entry name" value="Homeodomain-like"/>
    <property type="match status" value="1"/>
</dbReference>
<dbReference type="InterPro" id="IPR047655">
    <property type="entry name" value="Transpos_IS630-like"/>
</dbReference>
<dbReference type="InterPro" id="IPR036397">
    <property type="entry name" value="RNaseH_sf"/>
</dbReference>
<organism evidence="2 3">
    <name type="scientific">Dickeya aquatica</name>
    <dbReference type="NCBI Taxonomy" id="1401087"/>
    <lineage>
        <taxon>Bacteria</taxon>
        <taxon>Pseudomonadati</taxon>
        <taxon>Pseudomonadota</taxon>
        <taxon>Gammaproteobacteria</taxon>
        <taxon>Enterobacterales</taxon>
        <taxon>Pectobacteriaceae</taxon>
        <taxon>Dickeya</taxon>
    </lineage>
</organism>
<dbReference type="PANTHER" id="PTHR46564:SF1">
    <property type="entry name" value="TRANSPOSASE"/>
    <property type="match status" value="1"/>
</dbReference>
<dbReference type="AlphaFoldDB" id="A0A375A9V6"/>
<dbReference type="Pfam" id="PF13358">
    <property type="entry name" value="DDE_3"/>
    <property type="match status" value="1"/>
</dbReference>
<dbReference type="GO" id="GO:0003676">
    <property type="term" value="F:nucleic acid binding"/>
    <property type="evidence" value="ECO:0007669"/>
    <property type="project" value="InterPro"/>
</dbReference>
<dbReference type="Proteomes" id="UP000294820">
    <property type="component" value="Chromosome 1"/>
</dbReference>
<dbReference type="NCBIfam" id="NF033545">
    <property type="entry name" value="transpos_IS630"/>
    <property type="match status" value="1"/>
</dbReference>
<name>A0A375A9V6_9GAMM</name>
<evidence type="ECO:0000313" key="3">
    <source>
        <dbReference type="Proteomes" id="UP000294820"/>
    </source>
</evidence>
<dbReference type="EMBL" id="LT615367">
    <property type="protein sequence ID" value="SLM62731.1"/>
    <property type="molecule type" value="Genomic_DNA"/>
</dbReference>
<dbReference type="InterPro" id="IPR009057">
    <property type="entry name" value="Homeodomain-like_sf"/>
</dbReference>
<evidence type="ECO:0000313" key="2">
    <source>
        <dbReference type="EMBL" id="SLM62731.1"/>
    </source>
</evidence>
<keyword evidence="3" id="KW-1185">Reference proteome</keyword>
<dbReference type="SUPFAM" id="SSF53098">
    <property type="entry name" value="Ribonuclease H-like"/>
    <property type="match status" value="1"/>
</dbReference>
<sequence>MPIIAAIPDEERQLMCKEAQQTRDKNYARRLIAMLMLHRGMTVTDVARLLCAARSSVGRWINWFTLQGVEGLKSLRPGRAPCWPVADIQRVLPLLVQRSPKDFGWLRSRWSTELLTRIVNRLFDVTLHRSTLHRYLKQAGMVWRRAAPTLKIRDPHYDEKRLAIEQALAQGSAANPVFYQDEVDIDLNPKIGADWMPKGQQKRIATPGQNQKHYLAGALHSGTGRVSYVSGNSKSSDLFIQLLEALRRIYRRAKTITLVVDNDIIHKSHKVERWLAENSKFRLLFLPTYSPWLNPIERLWLSLHETITRNHQCQYLWQLLKQVTQFMNAASPFAGNQPGLTRVCPVTVFCTIRDMILPQKVLQFGSLRFSR</sequence>
<proteinExistence type="predicted"/>
<dbReference type="PANTHER" id="PTHR46564">
    <property type="entry name" value="TRANSPOSASE"/>
    <property type="match status" value="1"/>
</dbReference>
<dbReference type="InterPro" id="IPR012337">
    <property type="entry name" value="RNaseH-like_sf"/>
</dbReference>
<dbReference type="Pfam" id="PF13565">
    <property type="entry name" value="HTH_32"/>
    <property type="match status" value="1"/>
</dbReference>
<dbReference type="RefSeq" id="WP_232046614.1">
    <property type="nucleotide sequence ID" value="NZ_LT615367.1"/>
</dbReference>
<evidence type="ECO:0000259" key="1">
    <source>
        <dbReference type="Pfam" id="PF13358"/>
    </source>
</evidence>
<dbReference type="InterPro" id="IPR038717">
    <property type="entry name" value="Tc1-like_DDE_dom"/>
</dbReference>
<accession>A0A375A9V6</accession>
<gene>
    <name evidence="2" type="ORF">DAQ1742_01794</name>
</gene>
<reference evidence="2 3" key="1">
    <citation type="submission" date="2016-09" db="EMBL/GenBank/DDBJ databases">
        <authorList>
            <person name="Reverchon S."/>
            <person name="Nasser W."/>
            <person name="Leonard S."/>
            <person name="Brochier C."/>
            <person name="Duprey A."/>
        </authorList>
    </citation>
    <scope>NUCLEOTIDE SEQUENCE [LARGE SCALE GENOMIC DNA]</scope>
    <source>
        <strain evidence="2 3">174/2</strain>
    </source>
</reference>
<feature type="domain" description="Tc1-like transposase DDE" evidence="1">
    <location>
        <begin position="177"/>
        <end position="313"/>
    </location>
</feature>